<reference evidence="1" key="2">
    <citation type="journal article" date="2021" name="Microbiome">
        <title>Successional dynamics and alternative stable states in a saline activated sludge microbial community over 9 years.</title>
        <authorList>
            <person name="Wang Y."/>
            <person name="Ye J."/>
            <person name="Ju F."/>
            <person name="Liu L."/>
            <person name="Boyd J.A."/>
            <person name="Deng Y."/>
            <person name="Parks D.H."/>
            <person name="Jiang X."/>
            <person name="Yin X."/>
            <person name="Woodcroft B.J."/>
            <person name="Tyson G.W."/>
            <person name="Hugenholtz P."/>
            <person name="Polz M.F."/>
            <person name="Zhang T."/>
        </authorList>
    </citation>
    <scope>NUCLEOTIDE SEQUENCE</scope>
    <source>
        <strain evidence="1">HKST-UBA02</strain>
    </source>
</reference>
<reference evidence="1" key="1">
    <citation type="submission" date="2020-04" db="EMBL/GenBank/DDBJ databases">
        <authorList>
            <person name="Zhang T."/>
        </authorList>
    </citation>
    <scope>NUCLEOTIDE SEQUENCE</scope>
    <source>
        <strain evidence="1">HKST-UBA02</strain>
    </source>
</reference>
<dbReference type="Proteomes" id="UP000699691">
    <property type="component" value="Unassembled WGS sequence"/>
</dbReference>
<evidence type="ECO:0000313" key="2">
    <source>
        <dbReference type="Proteomes" id="UP000699691"/>
    </source>
</evidence>
<sequence>INAELIIEAGPFRWAFRPDEPMSLSAKGTMIFNFLDEPRRQENIVRDHVVFGNWPIIAAEMLKELTKDPDFERIFWNEHGNPKAQNVLNALSWNQAMAEKVQTDDFLPLKPQKDETFARWPSVAIEGPIDQFSFELFRKGETFVRELKNALPSIKARIAVIVNAEYNSMSASINYGLAYLFINWQWGRYATGYVVLCDCGDNKPQLSRNRINVATYDNIIQTCVELLAEDGKYLINNTIIEVQRFIEVVKAARNNVSKSN</sequence>
<dbReference type="EMBL" id="JAGQKY010000019">
    <property type="protein sequence ID" value="MCA9397337.1"/>
    <property type="molecule type" value="Genomic_DNA"/>
</dbReference>
<organism evidence="1 2">
    <name type="scientific">candidate division WWE3 bacterium</name>
    <dbReference type="NCBI Taxonomy" id="2053526"/>
    <lineage>
        <taxon>Bacteria</taxon>
        <taxon>Katanobacteria</taxon>
    </lineage>
</organism>
<dbReference type="AlphaFoldDB" id="A0A955LVC6"/>
<name>A0A955LVC6_UNCKA</name>
<evidence type="ECO:0000313" key="1">
    <source>
        <dbReference type="EMBL" id="MCA9397337.1"/>
    </source>
</evidence>
<proteinExistence type="predicted"/>
<feature type="non-terminal residue" evidence="1">
    <location>
        <position position="1"/>
    </location>
</feature>
<gene>
    <name evidence="1" type="ORF">KC573_00780</name>
</gene>
<comment type="caution">
    <text evidence="1">The sequence shown here is derived from an EMBL/GenBank/DDBJ whole genome shotgun (WGS) entry which is preliminary data.</text>
</comment>
<accession>A0A955LVC6</accession>
<protein>
    <submittedName>
        <fullName evidence="1">Uncharacterized protein</fullName>
    </submittedName>
</protein>